<organism evidence="1 2">
    <name type="scientific">Magallana gigas</name>
    <name type="common">Pacific oyster</name>
    <name type="synonym">Crassostrea gigas</name>
    <dbReference type="NCBI Taxonomy" id="29159"/>
    <lineage>
        <taxon>Eukaryota</taxon>
        <taxon>Metazoa</taxon>
        <taxon>Spiralia</taxon>
        <taxon>Lophotrochozoa</taxon>
        <taxon>Mollusca</taxon>
        <taxon>Bivalvia</taxon>
        <taxon>Autobranchia</taxon>
        <taxon>Pteriomorphia</taxon>
        <taxon>Ostreida</taxon>
        <taxon>Ostreoidea</taxon>
        <taxon>Ostreidae</taxon>
        <taxon>Magallana</taxon>
    </lineage>
</organism>
<dbReference type="Proteomes" id="UP000005408">
    <property type="component" value="Unassembled WGS sequence"/>
</dbReference>
<protein>
    <submittedName>
        <fullName evidence="1">Uncharacterized protein</fullName>
    </submittedName>
</protein>
<accession>A0A8W8N1N5</accession>
<sequence>MQDKILVKESLHCGSPIETTYYSGKSPIFDNICFNGGDTEITRNRKIWQLGEEYGIVRQSDKPAIPLAKNQPLDVPKNLKNVAAHDSYTKCSET</sequence>
<keyword evidence="2" id="KW-1185">Reference proteome</keyword>
<reference evidence="1" key="1">
    <citation type="submission" date="2022-08" db="UniProtKB">
        <authorList>
            <consortium name="EnsemblMetazoa"/>
        </authorList>
    </citation>
    <scope>IDENTIFICATION</scope>
    <source>
        <strain evidence="1">05x7-T-G4-1.051#20</strain>
    </source>
</reference>
<evidence type="ECO:0000313" key="1">
    <source>
        <dbReference type="EnsemblMetazoa" id="G3922.1:cds"/>
    </source>
</evidence>
<dbReference type="AlphaFoldDB" id="A0A8W8N1N5"/>
<name>A0A8W8N1N5_MAGGI</name>
<dbReference type="EnsemblMetazoa" id="G3922.1">
    <property type="protein sequence ID" value="G3922.1:cds"/>
    <property type="gene ID" value="G3922"/>
</dbReference>
<proteinExistence type="predicted"/>
<evidence type="ECO:0000313" key="2">
    <source>
        <dbReference type="Proteomes" id="UP000005408"/>
    </source>
</evidence>